<dbReference type="Proteomes" id="UP000546257">
    <property type="component" value="Unassembled WGS sequence"/>
</dbReference>
<evidence type="ECO:0000256" key="1">
    <source>
        <dbReference type="ARBA" id="ARBA00022729"/>
    </source>
</evidence>
<dbReference type="AlphaFoldDB" id="A0A7J9SK51"/>
<accession>A0A7J9SK51</accession>
<evidence type="ECO:0000259" key="3">
    <source>
        <dbReference type="Pfam" id="PF18204"/>
    </source>
</evidence>
<feature type="domain" description="PGF-CTERM archaeal protein-sorting signal" evidence="3">
    <location>
        <begin position="86"/>
        <end position="108"/>
    </location>
</feature>
<keyword evidence="2" id="KW-0812">Transmembrane</keyword>
<evidence type="ECO:0000256" key="2">
    <source>
        <dbReference type="SAM" id="Phobius"/>
    </source>
</evidence>
<comment type="caution">
    <text evidence="4">The sequence shown here is derived from an EMBL/GenBank/DDBJ whole genome shotgun (WGS) entry which is preliminary data.</text>
</comment>
<reference evidence="4 5" key="1">
    <citation type="submission" date="2020-08" db="EMBL/GenBank/DDBJ databases">
        <authorList>
            <person name="Seo M.-J."/>
        </authorList>
    </citation>
    <scope>NUCLEOTIDE SEQUENCE [LARGE SCALE GENOMIC DNA]</scope>
    <source>
        <strain evidence="4 5">MBLA0160</strain>
    </source>
</reference>
<dbReference type="Pfam" id="PF18204">
    <property type="entry name" value="PGF-CTERM"/>
    <property type="match status" value="1"/>
</dbReference>
<keyword evidence="1" id="KW-0732">Signal</keyword>
<name>A0A7J9SK51_9EURY</name>
<keyword evidence="2" id="KW-0472">Membrane</keyword>
<keyword evidence="2" id="KW-1133">Transmembrane helix</keyword>
<dbReference type="InterPro" id="IPR026371">
    <property type="entry name" value="PGF_CTERM"/>
</dbReference>
<evidence type="ECO:0000313" key="5">
    <source>
        <dbReference type="Proteomes" id="UP000546257"/>
    </source>
</evidence>
<feature type="transmembrane region" description="Helical" evidence="2">
    <location>
        <begin position="88"/>
        <end position="106"/>
    </location>
</feature>
<proteinExistence type="predicted"/>
<organism evidence="4 5">
    <name type="scientific">Halobellus ruber</name>
    <dbReference type="NCBI Taxonomy" id="2761102"/>
    <lineage>
        <taxon>Archaea</taxon>
        <taxon>Methanobacteriati</taxon>
        <taxon>Methanobacteriota</taxon>
        <taxon>Stenosarchaea group</taxon>
        <taxon>Halobacteria</taxon>
        <taxon>Halobacteriales</taxon>
        <taxon>Haloferacaceae</taxon>
        <taxon>Halobellus</taxon>
    </lineage>
</organism>
<sequence length="109" mass="10857">MRYAGGEWTAANVTHGIAGATHTATLPRTTPVAVVALDPGETTTVEITFEPRESGSVSLEGEEVGSVDLFADSGGAATSTGTDGSVPGFGALVAALALLVAALAWGRRS</sequence>
<dbReference type="RefSeq" id="WP_185192873.1">
    <property type="nucleotide sequence ID" value="NZ_JACKXD010000003.1"/>
</dbReference>
<keyword evidence="5" id="KW-1185">Reference proteome</keyword>
<gene>
    <name evidence="4" type="ORF">H5V44_09395</name>
</gene>
<evidence type="ECO:0000313" key="4">
    <source>
        <dbReference type="EMBL" id="MBB6646499.1"/>
    </source>
</evidence>
<protein>
    <recommendedName>
        <fullName evidence="3">PGF-CTERM archaeal protein-sorting signal domain-containing protein</fullName>
    </recommendedName>
</protein>
<dbReference type="EMBL" id="JACKXD010000003">
    <property type="protein sequence ID" value="MBB6646499.1"/>
    <property type="molecule type" value="Genomic_DNA"/>
</dbReference>